<dbReference type="InterPro" id="IPR054289">
    <property type="entry name" value="DUF7025"/>
</dbReference>
<evidence type="ECO:0000259" key="1">
    <source>
        <dbReference type="Pfam" id="PF22942"/>
    </source>
</evidence>
<dbReference type="Pfam" id="PF22942">
    <property type="entry name" value="DUF7025"/>
    <property type="match status" value="1"/>
</dbReference>
<reference evidence="2" key="1">
    <citation type="journal article" date="2023" name="Mol. Phylogenet. Evol.">
        <title>Genome-scale phylogeny and comparative genomics of the fungal order Sordariales.</title>
        <authorList>
            <person name="Hensen N."/>
            <person name="Bonometti L."/>
            <person name="Westerberg I."/>
            <person name="Brannstrom I.O."/>
            <person name="Guillou S."/>
            <person name="Cros-Aarteil S."/>
            <person name="Calhoun S."/>
            <person name="Haridas S."/>
            <person name="Kuo A."/>
            <person name="Mondo S."/>
            <person name="Pangilinan J."/>
            <person name="Riley R."/>
            <person name="LaButti K."/>
            <person name="Andreopoulos B."/>
            <person name="Lipzen A."/>
            <person name="Chen C."/>
            <person name="Yan M."/>
            <person name="Daum C."/>
            <person name="Ng V."/>
            <person name="Clum A."/>
            <person name="Steindorff A."/>
            <person name="Ohm R.A."/>
            <person name="Martin F."/>
            <person name="Silar P."/>
            <person name="Natvig D.O."/>
            <person name="Lalanne C."/>
            <person name="Gautier V."/>
            <person name="Ament-Velasquez S.L."/>
            <person name="Kruys A."/>
            <person name="Hutchinson M.I."/>
            <person name="Powell A.J."/>
            <person name="Barry K."/>
            <person name="Miller A.N."/>
            <person name="Grigoriev I.V."/>
            <person name="Debuchy R."/>
            <person name="Gladieux P."/>
            <person name="Hiltunen Thoren M."/>
            <person name="Johannesson H."/>
        </authorList>
    </citation>
    <scope>NUCLEOTIDE SEQUENCE</scope>
    <source>
        <strain evidence="2">PSN243</strain>
    </source>
</reference>
<evidence type="ECO:0000313" key="3">
    <source>
        <dbReference type="Proteomes" id="UP001321760"/>
    </source>
</evidence>
<reference evidence="2" key="2">
    <citation type="submission" date="2023-05" db="EMBL/GenBank/DDBJ databases">
        <authorList>
            <consortium name="Lawrence Berkeley National Laboratory"/>
            <person name="Steindorff A."/>
            <person name="Hensen N."/>
            <person name="Bonometti L."/>
            <person name="Westerberg I."/>
            <person name="Brannstrom I.O."/>
            <person name="Guillou S."/>
            <person name="Cros-Aarteil S."/>
            <person name="Calhoun S."/>
            <person name="Haridas S."/>
            <person name="Kuo A."/>
            <person name="Mondo S."/>
            <person name="Pangilinan J."/>
            <person name="Riley R."/>
            <person name="Labutti K."/>
            <person name="Andreopoulos B."/>
            <person name="Lipzen A."/>
            <person name="Chen C."/>
            <person name="Yanf M."/>
            <person name="Daum C."/>
            <person name="Ng V."/>
            <person name="Clum A."/>
            <person name="Ohm R."/>
            <person name="Martin F."/>
            <person name="Silar P."/>
            <person name="Natvig D."/>
            <person name="Lalanne C."/>
            <person name="Gautier V."/>
            <person name="Ament-Velasquez S.L."/>
            <person name="Kruys A."/>
            <person name="Hutchinson M.I."/>
            <person name="Powell A.J."/>
            <person name="Barry K."/>
            <person name="Miller A.N."/>
            <person name="Grigoriev I.V."/>
            <person name="Debuchy R."/>
            <person name="Gladieux P."/>
            <person name="Thoren M.H."/>
            <person name="Johannesson H."/>
        </authorList>
    </citation>
    <scope>NUCLEOTIDE SEQUENCE</scope>
    <source>
        <strain evidence="2">PSN243</strain>
    </source>
</reference>
<name>A0AAV9H5W5_9PEZI</name>
<keyword evidence="3" id="KW-1185">Reference proteome</keyword>
<organism evidence="2 3">
    <name type="scientific">Podospora aff. communis PSN243</name>
    <dbReference type="NCBI Taxonomy" id="3040156"/>
    <lineage>
        <taxon>Eukaryota</taxon>
        <taxon>Fungi</taxon>
        <taxon>Dikarya</taxon>
        <taxon>Ascomycota</taxon>
        <taxon>Pezizomycotina</taxon>
        <taxon>Sordariomycetes</taxon>
        <taxon>Sordariomycetidae</taxon>
        <taxon>Sordariales</taxon>
        <taxon>Podosporaceae</taxon>
        <taxon>Podospora</taxon>
    </lineage>
</organism>
<dbReference type="Proteomes" id="UP001321760">
    <property type="component" value="Unassembled WGS sequence"/>
</dbReference>
<dbReference type="EMBL" id="MU865915">
    <property type="protein sequence ID" value="KAK4454918.1"/>
    <property type="molecule type" value="Genomic_DNA"/>
</dbReference>
<accession>A0AAV9H5W5</accession>
<dbReference type="PANTHER" id="PTHR46411:SF2">
    <property type="entry name" value="AAA+ ATPASE DOMAIN-CONTAINING PROTEIN"/>
    <property type="match status" value="1"/>
</dbReference>
<comment type="caution">
    <text evidence="2">The sequence shown here is derived from an EMBL/GenBank/DDBJ whole genome shotgun (WGS) entry which is preliminary data.</text>
</comment>
<feature type="domain" description="DUF7025" evidence="1">
    <location>
        <begin position="121"/>
        <end position="214"/>
    </location>
</feature>
<protein>
    <recommendedName>
        <fullName evidence="1">DUF7025 domain-containing protein</fullName>
    </recommendedName>
</protein>
<dbReference type="AlphaFoldDB" id="A0AAV9H5W5"/>
<dbReference type="PANTHER" id="PTHR46411">
    <property type="entry name" value="FAMILY ATPASE, PUTATIVE-RELATED"/>
    <property type="match status" value="1"/>
</dbReference>
<sequence length="603" mass="67670">MNPEDDICMEAITHERRFDVSGLKELDCLHFKYPSFLHRFFSRHCPELTEVSSEVLMDDASFIINEGSYRVLYFRKEDILSRLRSSPKARRAKNKEVLESLGRFIEGLFPGSEEVLSVVLQAQKVSFTNLWLIFEPQSIVYERRHIPPRGTPYDQCFRIEGLEYTYGHLGDPETLRLTVSEVVYRPAITGSGGCFSLCRSTREIRRYSGLKHITADDLGFVPYKSMTLQSRREILETLSERGRRYLHLCSMPFSRYTDERVVIDTTTSNQHLLNNLDVVDLGLDGVSTTTDSLHPKTFPPQSLDMAEPTAEVGEGGTELLLLCRGYVPAYLVSSGVHATGILISQLRPPSWKSSFCGQKTVNVDVWKDLAKSVLLKNQSLNDNYQWRAVHGAGLALLLKGSRKATANTAHYISNGLQRPLLLFSPIEFTLRFAKVSAAALKWGAILLVEQLEDFPRGRSSANPELAECLSLYPGVILLAAPTEWSPSNIIQDSIDAIINCDLTVLDSAEPATLWRQYFTDELPELASSLPTAQLRQACQRLARAEPLESRMAKTLKTAKRLAFLKEVDVSLEHVMLVVRSSLAEQEAQGFDSVLVDDTTESQG</sequence>
<proteinExistence type="predicted"/>
<evidence type="ECO:0000313" key="2">
    <source>
        <dbReference type="EMBL" id="KAK4454918.1"/>
    </source>
</evidence>
<gene>
    <name evidence="2" type="ORF">QBC34DRAFT_433158</name>
</gene>